<organism evidence="2">
    <name type="scientific">Anguilla anguilla</name>
    <name type="common">European freshwater eel</name>
    <name type="synonym">Muraena anguilla</name>
    <dbReference type="NCBI Taxonomy" id="7936"/>
    <lineage>
        <taxon>Eukaryota</taxon>
        <taxon>Metazoa</taxon>
        <taxon>Chordata</taxon>
        <taxon>Craniata</taxon>
        <taxon>Vertebrata</taxon>
        <taxon>Euteleostomi</taxon>
        <taxon>Actinopterygii</taxon>
        <taxon>Neopterygii</taxon>
        <taxon>Teleostei</taxon>
        <taxon>Anguilliformes</taxon>
        <taxon>Anguillidae</taxon>
        <taxon>Anguilla</taxon>
    </lineage>
</organism>
<proteinExistence type="predicted"/>
<reference evidence="2" key="1">
    <citation type="submission" date="2014-11" db="EMBL/GenBank/DDBJ databases">
        <authorList>
            <person name="Amaro Gonzalez C."/>
        </authorList>
    </citation>
    <scope>NUCLEOTIDE SEQUENCE</scope>
</reference>
<accession>A0A0E9WEU4</accession>
<keyword evidence="1" id="KW-0812">Transmembrane</keyword>
<protein>
    <submittedName>
        <fullName evidence="2">Uncharacterized protein</fullName>
    </submittedName>
</protein>
<name>A0A0E9WEU4_ANGAN</name>
<feature type="transmembrane region" description="Helical" evidence="1">
    <location>
        <begin position="12"/>
        <end position="34"/>
    </location>
</feature>
<evidence type="ECO:0000313" key="2">
    <source>
        <dbReference type="EMBL" id="JAH88806.1"/>
    </source>
</evidence>
<sequence>MCYLSVRVFIPFVFFVIMDVILICPLFLSLSLSLPHSCLCNEGNSLDSGSFLNDAMLSLRTHACLCVIYYIQYVLCGV</sequence>
<keyword evidence="1" id="KW-0472">Membrane</keyword>
<reference evidence="2" key="2">
    <citation type="journal article" date="2015" name="Fish Shellfish Immunol.">
        <title>Early steps in the European eel (Anguilla anguilla)-Vibrio vulnificus interaction in the gills: Role of the RtxA13 toxin.</title>
        <authorList>
            <person name="Callol A."/>
            <person name="Pajuelo D."/>
            <person name="Ebbesson L."/>
            <person name="Teles M."/>
            <person name="MacKenzie S."/>
            <person name="Amaro C."/>
        </authorList>
    </citation>
    <scope>NUCLEOTIDE SEQUENCE</scope>
</reference>
<dbReference type="EMBL" id="GBXM01019771">
    <property type="protein sequence ID" value="JAH88806.1"/>
    <property type="molecule type" value="Transcribed_RNA"/>
</dbReference>
<keyword evidence="1" id="KW-1133">Transmembrane helix</keyword>
<dbReference type="AlphaFoldDB" id="A0A0E9WEU4"/>
<evidence type="ECO:0000256" key="1">
    <source>
        <dbReference type="SAM" id="Phobius"/>
    </source>
</evidence>